<feature type="domain" description="RSE1/DDB1/CPSF1 first beta-propeller" evidence="1">
    <location>
        <begin position="61"/>
        <end position="459"/>
    </location>
</feature>
<dbReference type="Proteomes" id="UP000800235">
    <property type="component" value="Unassembled WGS sequence"/>
</dbReference>
<dbReference type="Pfam" id="PF10433">
    <property type="entry name" value="Beta-prop_RSE1_1st"/>
    <property type="match status" value="1"/>
</dbReference>
<accession>A0A9P4NFP0</accession>
<reference evidence="2" key="1">
    <citation type="journal article" date="2020" name="Stud. Mycol.">
        <title>101 Dothideomycetes genomes: a test case for predicting lifestyles and emergence of pathogens.</title>
        <authorList>
            <person name="Haridas S."/>
            <person name="Albert R."/>
            <person name="Binder M."/>
            <person name="Bloem J."/>
            <person name="Labutti K."/>
            <person name="Salamov A."/>
            <person name="Andreopoulos B."/>
            <person name="Baker S."/>
            <person name="Barry K."/>
            <person name="Bills G."/>
            <person name="Bluhm B."/>
            <person name="Cannon C."/>
            <person name="Castanera R."/>
            <person name="Culley D."/>
            <person name="Daum C."/>
            <person name="Ezra D."/>
            <person name="Gonzalez J."/>
            <person name="Henrissat B."/>
            <person name="Kuo A."/>
            <person name="Liang C."/>
            <person name="Lipzen A."/>
            <person name="Lutzoni F."/>
            <person name="Magnuson J."/>
            <person name="Mondo S."/>
            <person name="Nolan M."/>
            <person name="Ohm R."/>
            <person name="Pangilinan J."/>
            <person name="Park H.-J."/>
            <person name="Ramirez L."/>
            <person name="Alfaro M."/>
            <person name="Sun H."/>
            <person name="Tritt A."/>
            <person name="Yoshinaga Y."/>
            <person name="Zwiers L.-H."/>
            <person name="Turgeon B."/>
            <person name="Goodwin S."/>
            <person name="Spatafora J."/>
            <person name="Crous P."/>
            <person name="Grigoriev I."/>
        </authorList>
    </citation>
    <scope>NUCLEOTIDE SEQUENCE</scope>
    <source>
        <strain evidence="2">CBS 130266</strain>
    </source>
</reference>
<evidence type="ECO:0000259" key="1">
    <source>
        <dbReference type="Pfam" id="PF10433"/>
    </source>
</evidence>
<dbReference type="EMBL" id="MU007118">
    <property type="protein sequence ID" value="KAF2419608.1"/>
    <property type="molecule type" value="Genomic_DNA"/>
</dbReference>
<gene>
    <name evidence="2" type="ORF">EJ08DRAFT_702787</name>
</gene>
<dbReference type="InterPro" id="IPR018846">
    <property type="entry name" value="Beta-prop_RSE1/DDB1/CPSF1_1st"/>
</dbReference>
<comment type="caution">
    <text evidence="2">The sequence shown here is derived from an EMBL/GenBank/DDBJ whole genome shotgun (WGS) entry which is preliminary data.</text>
</comment>
<evidence type="ECO:0000313" key="2">
    <source>
        <dbReference type="EMBL" id="KAF2419608.1"/>
    </source>
</evidence>
<dbReference type="PANTHER" id="PTHR10644">
    <property type="entry name" value="DNA REPAIR/RNA PROCESSING CPSF FAMILY"/>
    <property type="match status" value="1"/>
</dbReference>
<dbReference type="InterPro" id="IPR050358">
    <property type="entry name" value="RSE1/DDB1/CFT1"/>
</dbReference>
<proteinExistence type="predicted"/>
<dbReference type="InterPro" id="IPR015943">
    <property type="entry name" value="WD40/YVTN_repeat-like_dom_sf"/>
</dbReference>
<organism evidence="2 3">
    <name type="scientific">Tothia fuscella</name>
    <dbReference type="NCBI Taxonomy" id="1048955"/>
    <lineage>
        <taxon>Eukaryota</taxon>
        <taxon>Fungi</taxon>
        <taxon>Dikarya</taxon>
        <taxon>Ascomycota</taxon>
        <taxon>Pezizomycotina</taxon>
        <taxon>Dothideomycetes</taxon>
        <taxon>Pleosporomycetidae</taxon>
        <taxon>Venturiales</taxon>
        <taxon>Cylindrosympodiaceae</taxon>
        <taxon>Tothia</taxon>
    </lineage>
</organism>
<keyword evidence="3" id="KW-1185">Reference proteome</keyword>
<dbReference type="OrthoDB" id="20774at2759"/>
<sequence>MSITSNVLVNGEYIPQRMSIQHILNQNRKEETEDLLKVHRKSKSRPQIGLLSRTLIRSPMVKWIIPARIRKEKCNDLIFISENSLHIKEIHSGGVLSDVGTKADFPAQIRSAAVLGEQVDVQEKLDPRVKEEDSEPEDPNAFPPQILVIALASAELRFLVVDNTYDGDTLHFHESTIPLPVDQSAPKTPGKYLVVDPLSRAIAVAASRDTIVLYGLKDWKTLSQEYTADQSDWNPIEHERLLKVDGPILAMDFINPDSKENDRVVLVVIVAVHNKSKLGCYEWTIANGPEDLKPVVENYRFFQSKSDPKPHSDGLCNLIIPMQHSPSFLLVHGPNIKLCNDILTGQPYLCEFIVKSTDESPRYPAASKRLPVYTSWRRVPRSKTWKTSKEEALHLVREDGIIHYIQRSVEGGPGDKSVVGQFGCSVGSAFTNFFTNLAEADYLVSTGCLGPGEVLSIGDPRQHDGKEIKRADAMQPQSQGTLPNWSPIMDLEIAQPRVREGAGVAGSRPSIYTTSGRQPHGAITELRIGREAKVIMEVDVAEADGMNGAYGIWAVGEWTLDDPAEEEPILGNILFVSYPGSTSTWHYSAAIHKMQHIELDADLNHATLLAVETRDELILQVTEKSLLLVSPVSDGEKLIPKVGMTDGQTIVAAAYHDQSGEDAFIIIAVRDSNAVTLQLRKVDTLDLIGDELPLDSDLTCLHVFASHEGQKVFAIAGLRDGTLHLFNTDPSKGLVRVSTHSMGTIASTQSHAIGESIIVLRDTSGFSAEYLVMCGLRDGNVYTIKLKTSADDRTDKIEWGSTEIINMGTSPVNLKCFPVPNYHNTGSSKQIAFAMCGTDTVQIECPTFANTIAPTITSIHFTDPTQPSYSQPTLSSLSTTPPWNANYTANLISIDGSILRFSTLESNTGVIPRSIPLKSQYTSDESAVIFAESPGTPQRLLYSSRLNAMVVASTKCELVPPALHPPKMLWLGKRINRAILQFIPMATPSPVLDSSDAESQEISTTIPLNPSERIRTIIEWDCKINDSGGGFNCILVGTSVTGADGRKKGKLWCFEPKLSGRGDGSVDVTLRFVKGIDSPVRALAVYDDRRVVLSGNLGLNVYGFVTEAGRPKWRQITSTPLLSQATFITVHKPIIHLTTSSDSMQAFELKTHTSPTPDAPPTYTLDHTFNHGTARAATMHFPVVLPPGSLNISATQERGIMENGDSIQENGDEETPDAERPSLILVADKHGDVVGLAHPSRRTHQLACETLFELPLPQCVTRFSRGAIRAPWRVHIDDAGGSGVKGVIADDIIGSCTDGTVYSFSILNAPAISLLKFLEERMEGGGRGKDLGFDLDYAGGEGKKKFGINGDGLVRFAEKGGMGVLKGILGIGRERDIQIFRKLWGNVLGKDLRGLDLEVLMGEFLEWLRQVLQLML</sequence>
<name>A0A9P4NFP0_9PEZI</name>
<protein>
    <recommendedName>
        <fullName evidence="1">RSE1/DDB1/CPSF1 first beta-propeller domain-containing protein</fullName>
    </recommendedName>
</protein>
<dbReference type="Gene3D" id="2.130.10.10">
    <property type="entry name" value="YVTN repeat-like/Quinoprotein amine dehydrogenase"/>
    <property type="match status" value="3"/>
</dbReference>
<evidence type="ECO:0000313" key="3">
    <source>
        <dbReference type="Proteomes" id="UP000800235"/>
    </source>
</evidence>